<proteinExistence type="predicted"/>
<protein>
    <submittedName>
        <fullName evidence="2">Uncharacterized protein</fullName>
    </submittedName>
</protein>
<sequence>MTPVTLSPGRGREDRFPAFFFSSGAPGKGGKERAPVAWRAGSDRPLERGPGGGAERLHRLPRLARQLVRKGLAPAHEYADGDGAYAWEFELPRTREGWLALRSALNCVFR</sequence>
<accession>A0A3D8P4M8</accession>
<evidence type="ECO:0000313" key="2">
    <source>
        <dbReference type="EMBL" id="RDV82320.1"/>
    </source>
</evidence>
<organism evidence="2 3">
    <name type="scientific">Ammonifex thiophilus</name>
    <dbReference type="NCBI Taxonomy" id="444093"/>
    <lineage>
        <taxon>Bacteria</taxon>
        <taxon>Bacillati</taxon>
        <taxon>Bacillota</taxon>
        <taxon>Clostridia</taxon>
        <taxon>Thermoanaerobacterales</taxon>
        <taxon>Thermoanaerobacteraceae</taxon>
        <taxon>Ammonifex</taxon>
    </lineage>
</organism>
<gene>
    <name evidence="2" type="ORF">DXX99_07860</name>
</gene>
<dbReference type="AlphaFoldDB" id="A0A3D8P4M8"/>
<reference evidence="2 3" key="1">
    <citation type="submission" date="2018-08" db="EMBL/GenBank/DDBJ databases">
        <title>Form III RuBisCO-mediated autotrophy in Thermodesulfobium bacteria.</title>
        <authorList>
            <person name="Toshchakov S.V."/>
            <person name="Kublanov I.V."/>
            <person name="Frolov E."/>
            <person name="Bonch-Osmolovskaya E.A."/>
            <person name="Tourova T.P."/>
            <person name="Chernych N.A."/>
            <person name="Lebedinsky A.V."/>
        </authorList>
    </citation>
    <scope>NUCLEOTIDE SEQUENCE [LARGE SCALE GENOMIC DNA]</scope>
    <source>
        <strain evidence="2 3">SR</strain>
    </source>
</reference>
<dbReference type="Proteomes" id="UP000256329">
    <property type="component" value="Unassembled WGS sequence"/>
</dbReference>
<dbReference type="EMBL" id="QSLN01000011">
    <property type="protein sequence ID" value="RDV82320.1"/>
    <property type="molecule type" value="Genomic_DNA"/>
</dbReference>
<evidence type="ECO:0000256" key="1">
    <source>
        <dbReference type="SAM" id="MobiDB-lite"/>
    </source>
</evidence>
<feature type="region of interest" description="Disordered" evidence="1">
    <location>
        <begin position="22"/>
        <end position="57"/>
    </location>
</feature>
<evidence type="ECO:0000313" key="3">
    <source>
        <dbReference type="Proteomes" id="UP000256329"/>
    </source>
</evidence>
<comment type="caution">
    <text evidence="2">The sequence shown here is derived from an EMBL/GenBank/DDBJ whole genome shotgun (WGS) entry which is preliminary data.</text>
</comment>
<name>A0A3D8P4M8_9THEO</name>
<keyword evidence="3" id="KW-1185">Reference proteome</keyword>